<keyword evidence="2" id="KW-1185">Reference proteome</keyword>
<organism evidence="1 2">
    <name type="scientific">Burkholderia mayonis</name>
    <dbReference type="NCBI Taxonomy" id="1385591"/>
    <lineage>
        <taxon>Bacteria</taxon>
        <taxon>Pseudomonadati</taxon>
        <taxon>Pseudomonadota</taxon>
        <taxon>Betaproteobacteria</taxon>
        <taxon>Burkholderiales</taxon>
        <taxon>Burkholderiaceae</taxon>
        <taxon>Burkholderia</taxon>
        <taxon>pseudomallei group</taxon>
    </lineage>
</organism>
<dbReference type="Proteomes" id="UP000062519">
    <property type="component" value="Chromosome 1"/>
</dbReference>
<dbReference type="InterPro" id="IPR025048">
    <property type="entry name" value="DUF3987"/>
</dbReference>
<gene>
    <name evidence="1" type="ORF">WS70_10780</name>
</gene>
<dbReference type="Pfam" id="PF13148">
    <property type="entry name" value="DUF3987"/>
    <property type="match status" value="1"/>
</dbReference>
<protein>
    <recommendedName>
        <fullName evidence="3">DUF3987 domain-containing protein</fullName>
    </recommendedName>
</protein>
<reference evidence="1 2" key="1">
    <citation type="submission" date="2015-12" db="EMBL/GenBank/DDBJ databases">
        <title>Diversity of Burkholderia near neighbor genomes.</title>
        <authorList>
            <person name="Sahl J."/>
            <person name="Wagner D."/>
            <person name="Keim P."/>
        </authorList>
    </citation>
    <scope>NUCLEOTIDE SEQUENCE [LARGE SCALE GENOMIC DNA]</scope>
    <source>
        <strain evidence="1 2">BDU6</strain>
    </source>
</reference>
<evidence type="ECO:0000313" key="2">
    <source>
        <dbReference type="Proteomes" id="UP000062519"/>
    </source>
</evidence>
<evidence type="ECO:0008006" key="3">
    <source>
        <dbReference type="Google" id="ProtNLM"/>
    </source>
</evidence>
<accession>A0A1B4FEV8</accession>
<dbReference type="KEGG" id="buu:WS70_10780"/>
<evidence type="ECO:0000313" key="1">
    <source>
        <dbReference type="EMBL" id="AOJ02250.1"/>
    </source>
</evidence>
<sequence length="441" mass="49556">MCARYNRGFHLPINPERFPTEALGTRMRSLYDSLVDTIRIPSIVVGPIVVHAGIAYANPVANMSSPRGRDGPFGINTMLSAVSGCGKTEAKNAAFGEMFEFQREQLANAVDGEICIDSHVIHNASMPAIVKRVSKYPVANEIDDEFASSRTGSMTRDANTRVQLFDGQTFSVDRATTGRYILHDPRFTSLVLTQPHVRIAFDERHAKRLRALGLATRTQFAEYAGEPVALDLVPVDSRIWDENCRRLLNLWVEIMCGRARRGLVKFQPDAIRLLKEIAEGYRVRGLRGGDLEDLVEHAARQTENIARLAAGMHVFEDVPGDVSAEELEQAEAIGLWFTEHYKRRFQPKPTMPREFEEADCLVQWLHGFVYRTRQLTIKRCDLLAYAPDMGLSRAAAVRALTVICSSGYARISPGKTAWIELNPAYFHTQSFVNPWSFRTLI</sequence>
<name>A0A1B4FEV8_9BURK</name>
<dbReference type="AlphaFoldDB" id="A0A1B4FEV8"/>
<dbReference type="EMBL" id="CP013386">
    <property type="protein sequence ID" value="AOJ02250.1"/>
    <property type="molecule type" value="Genomic_DNA"/>
</dbReference>
<proteinExistence type="predicted"/>